<dbReference type="PANTHER" id="PTHR45784">
    <property type="entry name" value="C-TYPE LECTIN DOMAIN FAMILY 20 MEMBER A-RELATED"/>
    <property type="match status" value="1"/>
</dbReference>
<dbReference type="Proteomes" id="UP000261560">
    <property type="component" value="Unplaced"/>
</dbReference>
<dbReference type="PANTHER" id="PTHR45784:SF8">
    <property type="entry name" value="C-TYPE MANNOSE RECEPTOR 2-RELATED"/>
    <property type="match status" value="1"/>
</dbReference>
<proteinExistence type="predicted"/>
<dbReference type="Ensembl" id="ENSOMET00000008763.1">
    <property type="protein sequence ID" value="ENSOMEP00000024797.1"/>
    <property type="gene ID" value="ENSOMEG00000005654.1"/>
</dbReference>
<evidence type="ECO:0000313" key="3">
    <source>
        <dbReference type="Ensembl" id="ENSOMEP00000024797.1"/>
    </source>
</evidence>
<reference evidence="3" key="1">
    <citation type="submission" date="2025-08" db="UniProtKB">
        <authorList>
            <consortium name="Ensembl"/>
        </authorList>
    </citation>
    <scope>IDENTIFICATION</scope>
</reference>
<dbReference type="Pfam" id="PF00059">
    <property type="entry name" value="Lectin_C"/>
    <property type="match status" value="1"/>
</dbReference>
<evidence type="ECO:0000259" key="2">
    <source>
        <dbReference type="PROSITE" id="PS50041"/>
    </source>
</evidence>
<dbReference type="SUPFAM" id="SSF56436">
    <property type="entry name" value="C-type lectin-like"/>
    <property type="match status" value="1"/>
</dbReference>
<accession>A0A3B3D3Q8</accession>
<dbReference type="PROSITE" id="PS00615">
    <property type="entry name" value="C_TYPE_LECTIN_1"/>
    <property type="match status" value="1"/>
</dbReference>
<keyword evidence="1" id="KW-1015">Disulfide bond</keyword>
<feature type="domain" description="C-type lectin" evidence="2">
    <location>
        <begin position="41"/>
        <end position="154"/>
    </location>
</feature>
<evidence type="ECO:0000256" key="1">
    <source>
        <dbReference type="ARBA" id="ARBA00023157"/>
    </source>
</evidence>
<dbReference type="SMART" id="SM00034">
    <property type="entry name" value="CLECT"/>
    <property type="match status" value="1"/>
</dbReference>
<organism evidence="3 4">
    <name type="scientific">Oryzias melastigma</name>
    <name type="common">Marine medaka</name>
    <dbReference type="NCBI Taxonomy" id="30732"/>
    <lineage>
        <taxon>Eukaryota</taxon>
        <taxon>Metazoa</taxon>
        <taxon>Chordata</taxon>
        <taxon>Craniata</taxon>
        <taxon>Vertebrata</taxon>
        <taxon>Euteleostomi</taxon>
        <taxon>Actinopterygii</taxon>
        <taxon>Neopterygii</taxon>
        <taxon>Teleostei</taxon>
        <taxon>Neoteleostei</taxon>
        <taxon>Acanthomorphata</taxon>
        <taxon>Ovalentaria</taxon>
        <taxon>Atherinomorphae</taxon>
        <taxon>Beloniformes</taxon>
        <taxon>Adrianichthyidae</taxon>
        <taxon>Oryziinae</taxon>
        <taxon>Oryzias</taxon>
    </lineage>
</organism>
<dbReference type="Gene3D" id="3.10.100.10">
    <property type="entry name" value="Mannose-Binding Protein A, subunit A"/>
    <property type="match status" value="1"/>
</dbReference>
<protein>
    <recommendedName>
        <fullName evidence="2">C-type lectin domain-containing protein</fullName>
    </recommendedName>
</protein>
<reference evidence="3" key="2">
    <citation type="submission" date="2025-09" db="UniProtKB">
        <authorList>
            <consortium name="Ensembl"/>
        </authorList>
    </citation>
    <scope>IDENTIFICATION</scope>
</reference>
<dbReference type="CDD" id="cd00037">
    <property type="entry name" value="CLECT"/>
    <property type="match status" value="1"/>
</dbReference>
<dbReference type="OMA" id="NCCEDAR"/>
<keyword evidence="4" id="KW-1185">Reference proteome</keyword>
<evidence type="ECO:0000313" key="4">
    <source>
        <dbReference type="Proteomes" id="UP000261560"/>
    </source>
</evidence>
<dbReference type="InterPro" id="IPR016186">
    <property type="entry name" value="C-type_lectin-like/link_sf"/>
</dbReference>
<dbReference type="InterPro" id="IPR001304">
    <property type="entry name" value="C-type_lectin-like"/>
</dbReference>
<dbReference type="InterPro" id="IPR018378">
    <property type="entry name" value="C-type_lectin_CS"/>
</dbReference>
<dbReference type="AlphaFoldDB" id="A0A3B3D3Q8"/>
<sequence length="165" mass="18292">EPTTNTSSSDLCDLWFLASSQGTPPPQDFRGCVVAPEVLNISTDEVSWQESVASCQSHEQKLATLSSEAFRRHICSKLPQKSSVKEAWIGMRRSSLTGEWYWLGSSDLVNETHWDKGSPGTVDDGQCVLMSLKSSEDFVWQDKDCCKAANALCYREPVLMPLVVS</sequence>
<dbReference type="GeneTree" id="ENSGT00940000174712"/>
<dbReference type="PROSITE" id="PS50041">
    <property type="entry name" value="C_TYPE_LECTIN_2"/>
    <property type="match status" value="1"/>
</dbReference>
<dbReference type="STRING" id="30732.ENSOMEP00000024797"/>
<dbReference type="PaxDb" id="30732-ENSOMEP00000024797"/>
<dbReference type="InterPro" id="IPR016187">
    <property type="entry name" value="CTDL_fold"/>
</dbReference>
<name>A0A3B3D3Q8_ORYME</name>